<reference evidence="2" key="1">
    <citation type="journal article" date="2010" name="Science">
        <title>Plasticity of animal genome architecture unmasked by rapid evolution of a pelagic tunicate.</title>
        <authorList>
            <person name="Denoeud F."/>
            <person name="Henriet S."/>
            <person name="Mungpakdee S."/>
            <person name="Aury J.M."/>
            <person name="Da Silva C."/>
            <person name="Brinkmann H."/>
            <person name="Mikhaleva J."/>
            <person name="Olsen L.C."/>
            <person name="Jubin C."/>
            <person name="Canestro C."/>
            <person name="Bouquet J.M."/>
            <person name="Danks G."/>
            <person name="Poulain J."/>
            <person name="Campsteijn C."/>
            <person name="Adamski M."/>
            <person name="Cross I."/>
            <person name="Yadetie F."/>
            <person name="Muffato M."/>
            <person name="Louis A."/>
            <person name="Butcher S."/>
            <person name="Tsagkogeorga G."/>
            <person name="Konrad A."/>
            <person name="Singh S."/>
            <person name="Jensen M.F."/>
            <person name="Cong E.H."/>
            <person name="Eikeseth-Otteraa H."/>
            <person name="Noel B."/>
            <person name="Anthouard V."/>
            <person name="Porcel B.M."/>
            <person name="Kachouri-Lafond R."/>
            <person name="Nishino A."/>
            <person name="Ugolini M."/>
            <person name="Chourrout P."/>
            <person name="Nishida H."/>
            <person name="Aasland R."/>
            <person name="Huzurbazar S."/>
            <person name="Westhof E."/>
            <person name="Delsuc F."/>
            <person name="Lehrach H."/>
            <person name="Reinhardt R."/>
            <person name="Weissenbach J."/>
            <person name="Roy S.W."/>
            <person name="Artiguenave F."/>
            <person name="Postlethwait J.H."/>
            <person name="Manak J.R."/>
            <person name="Thompson E.M."/>
            <person name="Jaillon O."/>
            <person name="Du Pasquier L."/>
            <person name="Boudinot P."/>
            <person name="Liberles D.A."/>
            <person name="Volff J.N."/>
            <person name="Philippe H."/>
            <person name="Lenhard B."/>
            <person name="Roest Crollius H."/>
            <person name="Wincker P."/>
            <person name="Chourrout D."/>
        </authorList>
    </citation>
    <scope>NUCLEOTIDE SEQUENCE [LARGE SCALE GENOMIC DNA]</scope>
</reference>
<dbReference type="OrthoDB" id="266020at2759"/>
<dbReference type="EMBL" id="FN653023">
    <property type="protein sequence ID" value="CBY18001.1"/>
    <property type="molecule type" value="Genomic_DNA"/>
</dbReference>
<accession>E4X2Z8</accession>
<organism evidence="2">
    <name type="scientific">Oikopleura dioica</name>
    <name type="common">Tunicate</name>
    <dbReference type="NCBI Taxonomy" id="34765"/>
    <lineage>
        <taxon>Eukaryota</taxon>
        <taxon>Metazoa</taxon>
        <taxon>Chordata</taxon>
        <taxon>Tunicata</taxon>
        <taxon>Appendicularia</taxon>
        <taxon>Copelata</taxon>
        <taxon>Oikopleuridae</taxon>
        <taxon>Oikopleura</taxon>
    </lineage>
</organism>
<proteinExistence type="predicted"/>
<sequence length="483" mass="55639">MTEKAEGENERGQMEQFVRNLLKTMPLSSLTQRIVRDRYKSEFKKDQQLTPKQSDVLRSVVVDVAKAEMNREAKAPKKPAATSETAPIAQKRPAEAKVEAKVDEKKAKVETVVLSDDELEVVSITRADPLPHIRGDCASKPYTFTDNVKIGPYMKNAEFCEKCFCYICDKPAKECQSWARDREPHCNANSKAACWKARRMVQNQVKFVFLNRFITKHIAAPRHAALRAEATIICVEMRETYQLYRMGTKCDAKLVPCNCVCHNRPSNWCGKCRSVHDLKKKFDYRSVRAKVKELIKKIQAWTTTPQEQCFLYEIIMNELTMHKGADINQITQQSGNPDVEAQCNSLEVLKEPYLLQPLSQTLASNTGLWKDLNEALRLVFRSQAVQDQIIKNFFETLQSHLGRARSANQQRITQVTQANAHHHHQVRNVHHNAQQIQFNNIPYGQRGHHINTNGMMIQNQGRNQHFYPNHPHSFHPPHNPYYR</sequence>
<dbReference type="InParanoid" id="E4X2Z8"/>
<evidence type="ECO:0000313" key="3">
    <source>
        <dbReference type="Proteomes" id="UP000001307"/>
    </source>
</evidence>
<gene>
    <name evidence="2" type="ORF">GSOID_T00017631001</name>
</gene>
<dbReference type="PANTHER" id="PTHR33443:SF24">
    <property type="entry name" value="OS10G0573200 PROTEIN"/>
    <property type="match status" value="1"/>
</dbReference>
<keyword evidence="3" id="KW-1185">Reference proteome</keyword>
<evidence type="ECO:0000256" key="1">
    <source>
        <dbReference type="SAM" id="MobiDB-lite"/>
    </source>
</evidence>
<dbReference type="InterPro" id="IPR053234">
    <property type="entry name" value="RPM1_Interactor"/>
</dbReference>
<dbReference type="Proteomes" id="UP000001307">
    <property type="component" value="Unassembled WGS sequence"/>
</dbReference>
<feature type="region of interest" description="Disordered" evidence="1">
    <location>
        <begin position="71"/>
        <end position="92"/>
    </location>
</feature>
<feature type="region of interest" description="Disordered" evidence="1">
    <location>
        <begin position="463"/>
        <end position="483"/>
    </location>
</feature>
<evidence type="ECO:0000313" key="2">
    <source>
        <dbReference type="EMBL" id="CBY18001.1"/>
    </source>
</evidence>
<name>E4X2Z8_OIKDI</name>
<dbReference type="AlphaFoldDB" id="E4X2Z8"/>
<dbReference type="PANTHER" id="PTHR33443">
    <property type="entry name" value="ZGC:112980"/>
    <property type="match status" value="1"/>
</dbReference>
<protein>
    <submittedName>
        <fullName evidence="2">Uncharacterized protein</fullName>
    </submittedName>
</protein>